<dbReference type="GO" id="GO:0008168">
    <property type="term" value="F:methyltransferase activity"/>
    <property type="evidence" value="ECO:0007669"/>
    <property type="project" value="UniProtKB-KW"/>
</dbReference>
<evidence type="ECO:0000313" key="3">
    <source>
        <dbReference type="Proteomes" id="UP000664859"/>
    </source>
</evidence>
<name>A0A835YJQ6_9STRA</name>
<dbReference type="OrthoDB" id="38237at2759"/>
<feature type="domain" description="Methyltransferase" evidence="1">
    <location>
        <begin position="5"/>
        <end position="195"/>
    </location>
</feature>
<dbReference type="GO" id="GO:0032259">
    <property type="term" value="P:methylation"/>
    <property type="evidence" value="ECO:0007669"/>
    <property type="project" value="UniProtKB-KW"/>
</dbReference>
<comment type="caution">
    <text evidence="2">The sequence shown here is derived from an EMBL/GenBank/DDBJ whole genome shotgun (WGS) entry which is preliminary data.</text>
</comment>
<dbReference type="EMBL" id="JAFCMP010000535">
    <property type="protein sequence ID" value="KAG5176627.1"/>
    <property type="molecule type" value="Genomic_DNA"/>
</dbReference>
<keyword evidence="2" id="KW-0808">Transferase</keyword>
<dbReference type="AlphaFoldDB" id="A0A835YJQ6"/>
<sequence>MRRYWGDGSKFVCGVEFLADRKDCLVYSIGSSEHDGFERGILAAAPHCEVHTFDPTSSADAMRARSTAAGYRFHLVGLGSRARSSTGGTLGAGPLRTLQEIMADLGHAGRTLDILKIDCEGCEWFTLREQVFAPMRSGALAVGQLQVELHLLRGQLRPLPAIAKLFEDADAAGLRVFHKERNAWCGAWKVCLEYSLVSAEWARHVFHRTHCPDSVATPAELGDVRAQLDCD</sequence>
<keyword evidence="3" id="KW-1185">Reference proteome</keyword>
<organism evidence="2 3">
    <name type="scientific">Tribonema minus</name>
    <dbReference type="NCBI Taxonomy" id="303371"/>
    <lineage>
        <taxon>Eukaryota</taxon>
        <taxon>Sar</taxon>
        <taxon>Stramenopiles</taxon>
        <taxon>Ochrophyta</taxon>
        <taxon>PX clade</taxon>
        <taxon>Xanthophyceae</taxon>
        <taxon>Tribonematales</taxon>
        <taxon>Tribonemataceae</taxon>
        <taxon>Tribonema</taxon>
    </lineage>
</organism>
<gene>
    <name evidence="2" type="ORF">JKP88DRAFT_282639</name>
</gene>
<evidence type="ECO:0000313" key="2">
    <source>
        <dbReference type="EMBL" id="KAG5176627.1"/>
    </source>
</evidence>
<accession>A0A835YJQ6</accession>
<reference evidence="2" key="1">
    <citation type="submission" date="2021-02" db="EMBL/GenBank/DDBJ databases">
        <title>First Annotated Genome of the Yellow-green Alga Tribonema minus.</title>
        <authorList>
            <person name="Mahan K.M."/>
        </authorList>
    </citation>
    <scope>NUCLEOTIDE SEQUENCE</scope>
    <source>
        <strain evidence="2">UTEX B ZZ1240</strain>
    </source>
</reference>
<dbReference type="InterPro" id="IPR025714">
    <property type="entry name" value="Methyltranfer_dom"/>
</dbReference>
<proteinExistence type="predicted"/>
<dbReference type="PANTHER" id="PTHR32026">
    <property type="entry name" value="METHYLTRANSFERASE-LIKE PROTEIN 24"/>
    <property type="match status" value="1"/>
</dbReference>
<dbReference type="Pfam" id="PF13383">
    <property type="entry name" value="Methyltransf_22"/>
    <property type="match status" value="1"/>
</dbReference>
<evidence type="ECO:0000259" key="1">
    <source>
        <dbReference type="Pfam" id="PF13383"/>
    </source>
</evidence>
<dbReference type="InterPro" id="IPR026913">
    <property type="entry name" value="METTL24"/>
</dbReference>
<keyword evidence="2" id="KW-0489">Methyltransferase</keyword>
<protein>
    <submittedName>
        <fullName evidence="2">Methyltransferase domain-containing protein</fullName>
    </submittedName>
</protein>
<dbReference type="Proteomes" id="UP000664859">
    <property type="component" value="Unassembled WGS sequence"/>
</dbReference>